<dbReference type="AlphaFoldDB" id="L7MMN3"/>
<sequence length="111" mass="12592">MLVSPSYILLFPFSAMALVCPRGTYLPHSIVQGPLHALEPTLSEYTHFQAPFSLILFPGLLFSVLFLFPLFCALVPQTFGSIYRILNFLLTGLLNNQLPHIHPCHFFCQFH</sequence>
<keyword evidence="1" id="KW-0812">Transmembrane</keyword>
<organism evidence="2">
    <name type="scientific">Rhipicephalus pulchellus</name>
    <name type="common">Yellow backed tick</name>
    <name type="synonym">Dermacentor pulchellus</name>
    <dbReference type="NCBI Taxonomy" id="72859"/>
    <lineage>
        <taxon>Eukaryota</taxon>
        <taxon>Metazoa</taxon>
        <taxon>Ecdysozoa</taxon>
        <taxon>Arthropoda</taxon>
        <taxon>Chelicerata</taxon>
        <taxon>Arachnida</taxon>
        <taxon>Acari</taxon>
        <taxon>Parasitiformes</taxon>
        <taxon>Ixodida</taxon>
        <taxon>Ixodoidea</taxon>
        <taxon>Ixodidae</taxon>
        <taxon>Rhipicephalinae</taxon>
        <taxon>Rhipicephalus</taxon>
        <taxon>Rhipicephalus</taxon>
    </lineage>
</organism>
<feature type="non-terminal residue" evidence="2">
    <location>
        <position position="111"/>
    </location>
</feature>
<protein>
    <submittedName>
        <fullName evidence="2">Uncharacterized protein</fullName>
    </submittedName>
</protein>
<keyword evidence="1" id="KW-0472">Membrane</keyword>
<keyword evidence="1" id="KW-1133">Transmembrane helix</keyword>
<reference evidence="2" key="1">
    <citation type="submission" date="2012-11" db="EMBL/GenBank/DDBJ databases">
        <authorList>
            <person name="Lucero-Rivera Y.E."/>
            <person name="Tovar-Ramirez D."/>
        </authorList>
    </citation>
    <scope>NUCLEOTIDE SEQUENCE</scope>
    <source>
        <tissue evidence="2">Salivary gland</tissue>
    </source>
</reference>
<reference evidence="2" key="2">
    <citation type="journal article" date="2015" name="J. Proteomics">
        <title>Sexual differences in the sialomes of the zebra tick, Rhipicephalus pulchellus.</title>
        <authorList>
            <person name="Tan A.W."/>
            <person name="Francischetti I.M."/>
            <person name="Slovak M."/>
            <person name="Kini R.M."/>
            <person name="Ribeiro J.M."/>
        </authorList>
    </citation>
    <scope>NUCLEOTIDE SEQUENCE</scope>
    <source>
        <tissue evidence="2">Salivary gland</tissue>
    </source>
</reference>
<evidence type="ECO:0000256" key="1">
    <source>
        <dbReference type="SAM" id="Phobius"/>
    </source>
</evidence>
<feature type="transmembrane region" description="Helical" evidence="1">
    <location>
        <begin position="53"/>
        <end position="75"/>
    </location>
</feature>
<accession>L7MMN3</accession>
<dbReference type="EMBL" id="GACK01000325">
    <property type="protein sequence ID" value="JAA64709.1"/>
    <property type="molecule type" value="mRNA"/>
</dbReference>
<name>L7MMN3_RHIPC</name>
<evidence type="ECO:0000313" key="2">
    <source>
        <dbReference type="EMBL" id="JAA64709.1"/>
    </source>
</evidence>
<proteinExistence type="evidence at transcript level"/>